<dbReference type="InterPro" id="IPR042281">
    <property type="entry name" value="GpdQ_beta-strand"/>
</dbReference>
<name>A0A920CPZ2_9BACL</name>
<dbReference type="SUPFAM" id="SSF56300">
    <property type="entry name" value="Metallo-dependent phosphatases"/>
    <property type="match status" value="1"/>
</dbReference>
<reference evidence="6 7" key="1">
    <citation type="submission" date="2021-03" db="EMBL/GenBank/DDBJ databases">
        <title>Antimicrobial resistance genes in bacteria isolated from Japanese honey, and their potential for conferring macrolide and lincosamide resistance in the American foulbrood pathogen Paenibacillus larvae.</title>
        <authorList>
            <person name="Okamoto M."/>
            <person name="Kumagai M."/>
            <person name="Kanamori H."/>
            <person name="Takamatsu D."/>
        </authorList>
    </citation>
    <scope>NUCLEOTIDE SEQUENCE [LARGE SCALE GENOMIC DNA]</scope>
    <source>
        <strain evidence="6 7">J34TS1</strain>
    </source>
</reference>
<dbReference type="PANTHER" id="PTHR42988">
    <property type="entry name" value="PHOSPHOHYDROLASE"/>
    <property type="match status" value="1"/>
</dbReference>
<dbReference type="EMBL" id="BORT01000001">
    <property type="protein sequence ID" value="GIO45444.1"/>
    <property type="molecule type" value="Genomic_DNA"/>
</dbReference>
<dbReference type="GO" id="GO:0046872">
    <property type="term" value="F:metal ion binding"/>
    <property type="evidence" value="ECO:0007669"/>
    <property type="project" value="UniProtKB-KW"/>
</dbReference>
<protein>
    <recommendedName>
        <fullName evidence="5">Calcineurin-like phosphoesterase domain-containing protein</fullName>
    </recommendedName>
</protein>
<evidence type="ECO:0000256" key="3">
    <source>
        <dbReference type="ARBA" id="ARBA00023004"/>
    </source>
</evidence>
<dbReference type="Gene3D" id="3.30.750.180">
    <property type="entry name" value="GpdQ, beta-strand dimerisation domain"/>
    <property type="match status" value="1"/>
</dbReference>
<dbReference type="PANTHER" id="PTHR42988:SF2">
    <property type="entry name" value="CYCLIC NUCLEOTIDE PHOSPHODIESTERASE CBUA0032-RELATED"/>
    <property type="match status" value="1"/>
</dbReference>
<keyword evidence="7" id="KW-1185">Reference proteome</keyword>
<gene>
    <name evidence="6" type="ORF">J34TS1_02090</name>
</gene>
<evidence type="ECO:0000256" key="1">
    <source>
        <dbReference type="ARBA" id="ARBA00022723"/>
    </source>
</evidence>
<dbReference type="Pfam" id="PF00149">
    <property type="entry name" value="Metallophos"/>
    <property type="match status" value="1"/>
</dbReference>
<dbReference type="RefSeq" id="WP_212976626.1">
    <property type="nucleotide sequence ID" value="NZ_AP025343.1"/>
</dbReference>
<sequence>MRLALVGDLHYHEIDRSIPGLAEARTAFYRHVLDQFLDLDADLYISLGDLTNFGLTSELEEVYALLARQGKKFIHVLGNHDLYGQPRQEVLRITGQKRYHVLDTEEAMLVFLDTAKEMDFKDWGGWLDFEQLEWLESMVVASHEKPLLVFGHHPVYLTTAGSEREKGSIHPANDMWSILNRNKGIGIYFNGHTHMDSIAQREEWSFVQLSACLDQPGFRLVDIGNKAIRISAVDVSNPEVLEHAQLLHQHIKHFTPTLNARGQDRDRELVVQLLSETNVL</sequence>
<evidence type="ECO:0000256" key="2">
    <source>
        <dbReference type="ARBA" id="ARBA00022801"/>
    </source>
</evidence>
<dbReference type="InterPro" id="IPR050884">
    <property type="entry name" value="CNP_phosphodiesterase-III"/>
</dbReference>
<evidence type="ECO:0000256" key="4">
    <source>
        <dbReference type="ARBA" id="ARBA00025742"/>
    </source>
</evidence>
<keyword evidence="1" id="KW-0479">Metal-binding</keyword>
<keyword evidence="3" id="KW-0408">Iron</keyword>
<feature type="domain" description="Calcineurin-like phosphoesterase" evidence="5">
    <location>
        <begin position="1"/>
        <end position="195"/>
    </location>
</feature>
<dbReference type="Proteomes" id="UP000682811">
    <property type="component" value="Unassembled WGS sequence"/>
</dbReference>
<comment type="similarity">
    <text evidence="4">Belongs to the cyclic nucleotide phosphodiesterase class-III family.</text>
</comment>
<dbReference type="AlphaFoldDB" id="A0A920CPZ2"/>
<dbReference type="GO" id="GO:0016787">
    <property type="term" value="F:hydrolase activity"/>
    <property type="evidence" value="ECO:0007669"/>
    <property type="project" value="UniProtKB-KW"/>
</dbReference>
<organism evidence="6 7">
    <name type="scientific">Paenibacillus azoreducens</name>
    <dbReference type="NCBI Taxonomy" id="116718"/>
    <lineage>
        <taxon>Bacteria</taxon>
        <taxon>Bacillati</taxon>
        <taxon>Bacillota</taxon>
        <taxon>Bacilli</taxon>
        <taxon>Bacillales</taxon>
        <taxon>Paenibacillaceae</taxon>
        <taxon>Paenibacillus</taxon>
    </lineage>
</organism>
<dbReference type="Gene3D" id="3.60.21.10">
    <property type="match status" value="1"/>
</dbReference>
<comment type="caution">
    <text evidence="6">The sequence shown here is derived from an EMBL/GenBank/DDBJ whole genome shotgun (WGS) entry which is preliminary data.</text>
</comment>
<dbReference type="InterPro" id="IPR029052">
    <property type="entry name" value="Metallo-depent_PP-like"/>
</dbReference>
<dbReference type="InterPro" id="IPR004843">
    <property type="entry name" value="Calcineurin-like_PHP"/>
</dbReference>
<accession>A0A920CPZ2</accession>
<keyword evidence="2" id="KW-0378">Hydrolase</keyword>
<evidence type="ECO:0000313" key="6">
    <source>
        <dbReference type="EMBL" id="GIO45444.1"/>
    </source>
</evidence>
<proteinExistence type="inferred from homology"/>
<evidence type="ECO:0000259" key="5">
    <source>
        <dbReference type="Pfam" id="PF00149"/>
    </source>
</evidence>
<evidence type="ECO:0000313" key="7">
    <source>
        <dbReference type="Proteomes" id="UP000682811"/>
    </source>
</evidence>